<feature type="region of interest" description="Disordered" evidence="5">
    <location>
        <begin position="713"/>
        <end position="772"/>
    </location>
</feature>
<dbReference type="SMART" id="SM00327">
    <property type="entry name" value="VWA"/>
    <property type="match status" value="1"/>
</dbReference>
<dbReference type="InterPro" id="IPR036465">
    <property type="entry name" value="vWFA_dom_sf"/>
</dbReference>
<keyword evidence="8" id="KW-1185">Reference proteome</keyword>
<dbReference type="InterPro" id="IPR001611">
    <property type="entry name" value="Leu-rich_rpt"/>
</dbReference>
<feature type="domain" description="VWFA" evidence="6">
    <location>
        <begin position="197"/>
        <end position="385"/>
    </location>
</feature>
<dbReference type="EMBL" id="CAWYQH010000046">
    <property type="protein sequence ID" value="CAK8677503.1"/>
    <property type="molecule type" value="Genomic_DNA"/>
</dbReference>
<dbReference type="Gene3D" id="3.40.50.410">
    <property type="entry name" value="von Willebrand factor, type A domain"/>
    <property type="match status" value="1"/>
</dbReference>
<dbReference type="InterPro" id="IPR003591">
    <property type="entry name" value="Leu-rich_rpt_typical-subtyp"/>
</dbReference>
<dbReference type="Proteomes" id="UP001642483">
    <property type="component" value="Unassembled WGS sequence"/>
</dbReference>
<dbReference type="CDD" id="cd01450">
    <property type="entry name" value="vWFA_subfamily_ECM"/>
    <property type="match status" value="1"/>
</dbReference>
<feature type="compositionally biased region" description="Basic residues" evidence="5">
    <location>
        <begin position="716"/>
        <end position="740"/>
    </location>
</feature>
<feature type="compositionally biased region" description="Basic residues" evidence="5">
    <location>
        <begin position="965"/>
        <end position="974"/>
    </location>
</feature>
<evidence type="ECO:0000313" key="8">
    <source>
        <dbReference type="Proteomes" id="UP001642483"/>
    </source>
</evidence>
<feature type="compositionally biased region" description="Basic and acidic residues" evidence="5">
    <location>
        <begin position="975"/>
        <end position="985"/>
    </location>
</feature>
<organism evidence="7 8">
    <name type="scientific">Clavelina lepadiformis</name>
    <name type="common">Light-bulb sea squirt</name>
    <name type="synonym">Ascidia lepadiformis</name>
    <dbReference type="NCBI Taxonomy" id="159417"/>
    <lineage>
        <taxon>Eukaryota</taxon>
        <taxon>Metazoa</taxon>
        <taxon>Chordata</taxon>
        <taxon>Tunicata</taxon>
        <taxon>Ascidiacea</taxon>
        <taxon>Aplousobranchia</taxon>
        <taxon>Clavelinidae</taxon>
        <taxon>Clavelina</taxon>
    </lineage>
</organism>
<evidence type="ECO:0000256" key="1">
    <source>
        <dbReference type="ARBA" id="ARBA00004496"/>
    </source>
</evidence>
<dbReference type="PROSITE" id="PS50234">
    <property type="entry name" value="VWFA"/>
    <property type="match status" value="1"/>
</dbReference>
<gene>
    <name evidence="7" type="ORF">CVLEPA_LOCUS6878</name>
</gene>
<comment type="caution">
    <text evidence="7">The sequence shown here is derived from an EMBL/GenBank/DDBJ whole genome shotgun (WGS) entry which is preliminary data.</text>
</comment>
<keyword evidence="4" id="KW-0677">Repeat</keyword>
<dbReference type="PANTHER" id="PTHR22710">
    <property type="entry name" value="X-RAY RADIATION RESISTANCE ASSOCIATED PROTEIN 1 XRRA1"/>
    <property type="match status" value="1"/>
</dbReference>
<evidence type="ECO:0000259" key="6">
    <source>
        <dbReference type="PROSITE" id="PS50234"/>
    </source>
</evidence>
<dbReference type="InterPro" id="IPR032675">
    <property type="entry name" value="LRR_dom_sf"/>
</dbReference>
<evidence type="ECO:0000256" key="5">
    <source>
        <dbReference type="SAM" id="MobiDB-lite"/>
    </source>
</evidence>
<sequence length="1144" mass="126816">MFHWICRRTESISGFVLFVCCSLIYEKTCNAFSIEKSANFSLITNNSEITSSSNNYFGYSFYVKPLLAGQATLLIGSPKSIKTNTTALNQEISARGDVKKCVLDLTKEPDVTCSSSSPNREREISDDSSILVERDALGLTLTGSAVNTTAVICAPLRGLDCTLKHNSPGACYISSDFGQTWSTDLYGPESDCGATLDLMFLLDGSASVGNTNFNRIKSWVNSVALHFDMKNFANIGVVQYSHYDAQYSLQNQPYIVTEISLGQYDNYEDFRIAMNNVQYQGFTTFTAQAISKTTLDFEASPRFNEVMNTKVLVLLTDGRSSQAELLQGVSTDARSKGIIIYAIGVDNYAVSELQTITGTTANVANNDLIYGLNGFTDLSSIVDPLQQSIVSNIDGGVTTNNTNPLSQAESGMSVTYLDANLFPVFLAVMSSLAVWKLESANSYPTNSFPARGVARKLHESAGSWVVAYAEKQQSKFQASFNPRKPNNLQSNLSTAPRVDRRLSNDKSDPHIFDAGFLLKHHHVDSALDLCSVNVSDQNLEDVNEEEFKDFINVAYINASENLLPFRPFNHFINLRELELPVNGLRNLKVEYGDFPNLQVLDLSYNYISAKDVLDLGVLAKLKVLTLTGNGMHSIHTDMARPIVVSASGKDAEIIPRFKNLEVLLLDDNNLDDLSTFASLAALPQLRELNLDKNGIELIPHLKVIGDKVISETHSSLGHHKSAPSSGRKSRSSRRSSKRGKPPLTEESMVLENKRSMATSTTFLQPDKSDDRLLESSDSTLTVELQDDLSTPSPPFQNLRLLSIANNQITEEECVLAVVAWPRLGHLVMHGNPIVKHNSGEPPLLSHYLRHRLGINIHRFRPKAPLPKPHLTMPDDRDRKVTTVVPKIPKQPVDVLIKSLMGSTNIGQAPTKPPHAEAQPSKGEKGELPPMKAEATTSKDKMPEESVFLTQIDEIPMQPRPPSTPKPKKMKSKNKSKAEPRQPEVEEKFKGLELLLDAKPDPTLHQPIGIQGNVRALHSLLSHPTVYRSSDVTLDRVLPYYQAKSSRHDRAQAVARERGKEKRPDKKEKLGRALVRMRDRNAISAEMPLADAIEEGSNEISAEEADQLLMEVEEKYRVVREESLRASRQAQRTFQETKNLVHSLQ</sequence>
<protein>
    <recommendedName>
        <fullName evidence="6">VWFA domain-containing protein</fullName>
    </recommendedName>
</protein>
<comment type="subcellular location">
    <subcellularLocation>
        <location evidence="1">Cytoplasm</location>
    </subcellularLocation>
</comment>
<proteinExistence type="predicted"/>
<evidence type="ECO:0000256" key="3">
    <source>
        <dbReference type="ARBA" id="ARBA00022614"/>
    </source>
</evidence>
<reference evidence="7 8" key="1">
    <citation type="submission" date="2024-02" db="EMBL/GenBank/DDBJ databases">
        <authorList>
            <person name="Daric V."/>
            <person name="Darras S."/>
        </authorList>
    </citation>
    <scope>NUCLEOTIDE SEQUENCE [LARGE SCALE GENOMIC DNA]</scope>
</reference>
<keyword evidence="3" id="KW-0433">Leucine-rich repeat</keyword>
<keyword evidence="2" id="KW-0963">Cytoplasm</keyword>
<dbReference type="Gene3D" id="3.80.10.10">
    <property type="entry name" value="Ribonuclease Inhibitor"/>
    <property type="match status" value="1"/>
</dbReference>
<dbReference type="InterPro" id="IPR002035">
    <property type="entry name" value="VWF_A"/>
</dbReference>
<dbReference type="PANTHER" id="PTHR22710:SF2">
    <property type="entry name" value="X-RAY RADIATION RESISTANCE-ASSOCIATED PROTEIN 1"/>
    <property type="match status" value="1"/>
</dbReference>
<evidence type="ECO:0000256" key="4">
    <source>
        <dbReference type="ARBA" id="ARBA00022737"/>
    </source>
</evidence>
<dbReference type="Pfam" id="PF00092">
    <property type="entry name" value="VWA"/>
    <property type="match status" value="1"/>
</dbReference>
<dbReference type="SMART" id="SM00369">
    <property type="entry name" value="LRR_TYP"/>
    <property type="match status" value="4"/>
</dbReference>
<evidence type="ECO:0000313" key="7">
    <source>
        <dbReference type="EMBL" id="CAK8677503.1"/>
    </source>
</evidence>
<dbReference type="PROSITE" id="PS51450">
    <property type="entry name" value="LRR"/>
    <property type="match status" value="1"/>
</dbReference>
<dbReference type="SUPFAM" id="SSF53300">
    <property type="entry name" value="vWA-like"/>
    <property type="match status" value="1"/>
</dbReference>
<feature type="region of interest" description="Disordered" evidence="5">
    <location>
        <begin position="903"/>
        <end position="985"/>
    </location>
</feature>
<name>A0ABP0FF29_CLALP</name>
<dbReference type="PRINTS" id="PR00453">
    <property type="entry name" value="VWFADOMAIN"/>
</dbReference>
<evidence type="ECO:0000256" key="2">
    <source>
        <dbReference type="ARBA" id="ARBA00022490"/>
    </source>
</evidence>
<dbReference type="SUPFAM" id="SSF52058">
    <property type="entry name" value="L domain-like"/>
    <property type="match status" value="1"/>
</dbReference>
<accession>A0ABP0FF29</accession>